<evidence type="ECO:0000256" key="1">
    <source>
        <dbReference type="SAM" id="Phobius"/>
    </source>
</evidence>
<proteinExistence type="predicted"/>
<evidence type="ECO:0000313" key="2">
    <source>
        <dbReference type="EMBL" id="OEL33196.1"/>
    </source>
</evidence>
<feature type="transmembrane region" description="Helical" evidence="1">
    <location>
        <begin position="13"/>
        <end position="31"/>
    </location>
</feature>
<gene>
    <name evidence="2" type="ORF">BAE44_0005788</name>
</gene>
<keyword evidence="1" id="KW-1133">Transmembrane helix</keyword>
<comment type="caution">
    <text evidence="2">The sequence shown here is derived from an EMBL/GenBank/DDBJ whole genome shotgun (WGS) entry which is preliminary data.</text>
</comment>
<evidence type="ECO:0000313" key="3">
    <source>
        <dbReference type="Proteomes" id="UP000095767"/>
    </source>
</evidence>
<protein>
    <submittedName>
        <fullName evidence="2">Uncharacterized protein</fullName>
    </submittedName>
</protein>
<keyword evidence="1" id="KW-0812">Transmembrane</keyword>
<dbReference type="Proteomes" id="UP000095767">
    <property type="component" value="Unassembled WGS sequence"/>
</dbReference>
<keyword evidence="1" id="KW-0472">Membrane</keyword>
<accession>A0A1E5W701</accession>
<keyword evidence="3" id="KW-1185">Reference proteome</keyword>
<dbReference type="AlphaFoldDB" id="A0A1E5W701"/>
<reference evidence="2 3" key="1">
    <citation type="submission" date="2016-09" db="EMBL/GenBank/DDBJ databases">
        <title>The draft genome of Dichanthelium oligosanthes: A C3 panicoid grass species.</title>
        <authorList>
            <person name="Studer A.J."/>
            <person name="Schnable J.C."/>
            <person name="Brutnell T.P."/>
        </authorList>
    </citation>
    <scope>NUCLEOTIDE SEQUENCE [LARGE SCALE GENOMIC DNA]</scope>
    <source>
        <strain evidence="3">cv. Kellogg 1175</strain>
        <tissue evidence="2">Leaf</tissue>
    </source>
</reference>
<organism evidence="2 3">
    <name type="scientific">Dichanthelium oligosanthes</name>
    <dbReference type="NCBI Taxonomy" id="888268"/>
    <lineage>
        <taxon>Eukaryota</taxon>
        <taxon>Viridiplantae</taxon>
        <taxon>Streptophyta</taxon>
        <taxon>Embryophyta</taxon>
        <taxon>Tracheophyta</taxon>
        <taxon>Spermatophyta</taxon>
        <taxon>Magnoliopsida</taxon>
        <taxon>Liliopsida</taxon>
        <taxon>Poales</taxon>
        <taxon>Poaceae</taxon>
        <taxon>PACMAD clade</taxon>
        <taxon>Panicoideae</taxon>
        <taxon>Panicodae</taxon>
        <taxon>Paniceae</taxon>
        <taxon>Dichantheliinae</taxon>
        <taxon>Dichanthelium</taxon>
    </lineage>
</organism>
<sequence>MINTDSYPLYTKLFLYALVMDHLVLLMYTMVTASTMNTADVDCMPTSGG</sequence>
<dbReference type="EMBL" id="LWDX02019651">
    <property type="protein sequence ID" value="OEL33196.1"/>
    <property type="molecule type" value="Genomic_DNA"/>
</dbReference>
<name>A0A1E5W701_9POAL</name>